<evidence type="ECO:0000313" key="11">
    <source>
        <dbReference type="EMBL" id="EDO41611.1"/>
    </source>
</evidence>
<dbReference type="GO" id="GO:0061630">
    <property type="term" value="F:ubiquitin protein ligase activity"/>
    <property type="evidence" value="ECO:0000318"/>
    <property type="project" value="GO_Central"/>
</dbReference>
<dbReference type="SMART" id="SM00184">
    <property type="entry name" value="RING"/>
    <property type="match status" value="1"/>
</dbReference>
<dbReference type="CDD" id="cd09633">
    <property type="entry name" value="Deltex_C"/>
    <property type="match status" value="1"/>
</dbReference>
<dbReference type="InterPro" id="IPR039399">
    <property type="entry name" value="Deltex_C_sf"/>
</dbReference>
<dbReference type="GO" id="GO:0005654">
    <property type="term" value="C:nucleoplasm"/>
    <property type="evidence" value="ECO:0000318"/>
    <property type="project" value="GO_Central"/>
</dbReference>
<dbReference type="AlphaFoldDB" id="A7S3W9"/>
<protein>
    <recommendedName>
        <fullName evidence="9">E3 ubiquitin-protein ligase</fullName>
        <ecNumber evidence="9">2.3.2.27</ecNumber>
    </recommendedName>
</protein>
<evidence type="ECO:0000313" key="12">
    <source>
        <dbReference type="Proteomes" id="UP000001593"/>
    </source>
</evidence>
<evidence type="ECO:0000256" key="1">
    <source>
        <dbReference type="ARBA" id="ARBA00000900"/>
    </source>
</evidence>
<dbReference type="InterPro" id="IPR017907">
    <property type="entry name" value="Znf_RING_CS"/>
</dbReference>
<dbReference type="PROSITE" id="PS00518">
    <property type="entry name" value="ZF_RING_1"/>
    <property type="match status" value="1"/>
</dbReference>
<dbReference type="HOGENOM" id="CLU_030422_2_0_1"/>
<dbReference type="InterPro" id="IPR039398">
    <property type="entry name" value="Deltex_fam"/>
</dbReference>
<dbReference type="InterPro" id="IPR001841">
    <property type="entry name" value="Znf_RING"/>
</dbReference>
<evidence type="ECO:0000256" key="8">
    <source>
        <dbReference type="PROSITE-ProRule" id="PRU00175"/>
    </source>
</evidence>
<dbReference type="Proteomes" id="UP000001593">
    <property type="component" value="Unassembled WGS sequence"/>
</dbReference>
<dbReference type="EMBL" id="DS469575">
    <property type="protein sequence ID" value="EDO41611.1"/>
    <property type="molecule type" value="Genomic_DNA"/>
</dbReference>
<dbReference type="GO" id="GO:0005737">
    <property type="term" value="C:cytoplasm"/>
    <property type="evidence" value="ECO:0007669"/>
    <property type="project" value="UniProtKB-SubCell"/>
</dbReference>
<dbReference type="GO" id="GO:0007219">
    <property type="term" value="P:Notch signaling pathway"/>
    <property type="evidence" value="ECO:0000318"/>
    <property type="project" value="GO_Central"/>
</dbReference>
<dbReference type="SUPFAM" id="SSF57850">
    <property type="entry name" value="RING/U-box"/>
    <property type="match status" value="1"/>
</dbReference>
<dbReference type="Gene3D" id="3.30.40.10">
    <property type="entry name" value="Zinc/RING finger domain, C3HC4 (zinc finger)"/>
    <property type="match status" value="1"/>
</dbReference>
<dbReference type="UniPathway" id="UPA00143"/>
<comment type="catalytic activity">
    <reaction evidence="1 9">
        <text>S-ubiquitinyl-[E2 ubiquitin-conjugating enzyme]-L-cysteine + [acceptor protein]-L-lysine = [E2 ubiquitin-conjugating enzyme]-L-cysteine + N(6)-ubiquitinyl-[acceptor protein]-L-lysine.</text>
        <dbReference type="EC" id="2.3.2.27"/>
    </reaction>
</comment>
<comment type="subcellular location">
    <subcellularLocation>
        <location evidence="9">Cytoplasm</location>
    </subcellularLocation>
</comment>
<evidence type="ECO:0000256" key="5">
    <source>
        <dbReference type="ARBA" id="ARBA00022723"/>
    </source>
</evidence>
<evidence type="ECO:0000256" key="3">
    <source>
        <dbReference type="ARBA" id="ARBA00009413"/>
    </source>
</evidence>
<evidence type="ECO:0000256" key="2">
    <source>
        <dbReference type="ARBA" id="ARBA00004906"/>
    </source>
</evidence>
<evidence type="ECO:0000256" key="7">
    <source>
        <dbReference type="ARBA" id="ARBA00022833"/>
    </source>
</evidence>
<keyword evidence="5 9" id="KW-0479">Metal-binding</keyword>
<evidence type="ECO:0000256" key="9">
    <source>
        <dbReference type="RuleBase" id="RU367105"/>
    </source>
</evidence>
<keyword evidence="9" id="KW-0963">Cytoplasm</keyword>
<dbReference type="STRING" id="45351.A7S3W9"/>
<accession>A7S3W9</accession>
<sequence length="190" mass="21460">MFIYLVGKCPICYKRLRQPETLPCLHKFCASCLTQATKQFPHCPVCRAPQETQQVIVQGNQPDGSMLHRTQPHILPGYEPDGSIVIQYAFPSGIQYPHHPNPGQPYDGTLRTAYLPDTPEGREVLRLLRKAFDARLVFKVGRSLSSGLDNQIVWNILHKTNMHGGPENYGYPDPFYLSDVKEELADLGIK</sequence>
<dbReference type="PANTHER" id="PTHR12622">
    <property type="entry name" value="DELTEX-RELATED"/>
    <property type="match status" value="1"/>
</dbReference>
<dbReference type="PROSITE" id="PS50089">
    <property type="entry name" value="ZF_RING_2"/>
    <property type="match status" value="1"/>
</dbReference>
<feature type="domain" description="RING-type" evidence="10">
    <location>
        <begin position="9"/>
        <end position="47"/>
    </location>
</feature>
<dbReference type="InterPro" id="IPR013083">
    <property type="entry name" value="Znf_RING/FYVE/PHD"/>
</dbReference>
<dbReference type="GO" id="GO:0016567">
    <property type="term" value="P:protein ubiquitination"/>
    <property type="evidence" value="ECO:0000318"/>
    <property type="project" value="GO_Central"/>
</dbReference>
<dbReference type="Pfam" id="PF18102">
    <property type="entry name" value="DTC"/>
    <property type="match status" value="1"/>
</dbReference>
<dbReference type="OMA" id="WQRLPGF"/>
<proteinExistence type="inferred from homology"/>
<keyword evidence="12" id="KW-1185">Reference proteome</keyword>
<gene>
    <name evidence="11" type="ORF">NEMVEDRAFT_v1g103789</name>
</gene>
<reference evidence="11 12" key="1">
    <citation type="journal article" date="2007" name="Science">
        <title>Sea anemone genome reveals ancestral eumetazoan gene repertoire and genomic organization.</title>
        <authorList>
            <person name="Putnam N.H."/>
            <person name="Srivastava M."/>
            <person name="Hellsten U."/>
            <person name="Dirks B."/>
            <person name="Chapman J."/>
            <person name="Salamov A."/>
            <person name="Terry A."/>
            <person name="Shapiro H."/>
            <person name="Lindquist E."/>
            <person name="Kapitonov V.V."/>
            <person name="Jurka J."/>
            <person name="Genikhovich G."/>
            <person name="Grigoriev I.V."/>
            <person name="Lucas S.M."/>
            <person name="Steele R.E."/>
            <person name="Finnerty J.R."/>
            <person name="Technau U."/>
            <person name="Martindale M.Q."/>
            <person name="Rokhsar D.S."/>
        </authorList>
    </citation>
    <scope>NUCLEOTIDE SEQUENCE [LARGE SCALE GENOMIC DNA]</scope>
    <source>
        <strain evidence="12">CH2 X CH6</strain>
    </source>
</reference>
<dbReference type="eggNOG" id="ENOG502RGAW">
    <property type="taxonomic scope" value="Eukaryota"/>
</dbReference>
<evidence type="ECO:0000259" key="10">
    <source>
        <dbReference type="PROSITE" id="PS50089"/>
    </source>
</evidence>
<comment type="similarity">
    <text evidence="3 9">Belongs to the Deltex family.</text>
</comment>
<keyword evidence="6 8" id="KW-0863">Zinc-finger</keyword>
<dbReference type="InParanoid" id="A7S3W9"/>
<comment type="pathway">
    <text evidence="2 9">Protein modification; protein ubiquitination.</text>
</comment>
<evidence type="ECO:0000256" key="6">
    <source>
        <dbReference type="ARBA" id="ARBA00022771"/>
    </source>
</evidence>
<dbReference type="Pfam" id="PF13923">
    <property type="entry name" value="zf-C3HC4_2"/>
    <property type="match status" value="1"/>
</dbReference>
<dbReference type="EC" id="2.3.2.27" evidence="9"/>
<keyword evidence="7 9" id="KW-0862">Zinc</keyword>
<organism evidence="11 12">
    <name type="scientific">Nematostella vectensis</name>
    <name type="common">Starlet sea anemone</name>
    <dbReference type="NCBI Taxonomy" id="45351"/>
    <lineage>
        <taxon>Eukaryota</taxon>
        <taxon>Metazoa</taxon>
        <taxon>Cnidaria</taxon>
        <taxon>Anthozoa</taxon>
        <taxon>Hexacorallia</taxon>
        <taxon>Actiniaria</taxon>
        <taxon>Edwardsiidae</taxon>
        <taxon>Nematostella</taxon>
    </lineage>
</organism>
<dbReference type="GO" id="GO:0008270">
    <property type="term" value="F:zinc ion binding"/>
    <property type="evidence" value="ECO:0007669"/>
    <property type="project" value="UniProtKB-KW"/>
</dbReference>
<name>A7S3W9_NEMVE</name>
<keyword evidence="4 9" id="KW-0808">Transferase</keyword>
<evidence type="ECO:0000256" key="4">
    <source>
        <dbReference type="ARBA" id="ARBA00022679"/>
    </source>
</evidence>
<dbReference type="Gene3D" id="3.30.390.130">
    <property type="match status" value="1"/>
</dbReference>
<dbReference type="InterPro" id="IPR039396">
    <property type="entry name" value="Deltex_C"/>
</dbReference>
<dbReference type="PhylomeDB" id="A7S3W9"/>